<dbReference type="RefSeq" id="WP_171607821.1">
    <property type="nucleotide sequence ID" value="NZ_WHPF01000006.1"/>
</dbReference>
<dbReference type="Proteomes" id="UP000598971">
    <property type="component" value="Unassembled WGS sequence"/>
</dbReference>
<dbReference type="AlphaFoldDB" id="A0A8J8JRI1"/>
<dbReference type="EMBL" id="WHPF01000006">
    <property type="protein sequence ID" value="NNV55892.1"/>
    <property type="molecule type" value="Genomic_DNA"/>
</dbReference>
<protein>
    <submittedName>
        <fullName evidence="1">Uncharacterized protein</fullName>
    </submittedName>
</protein>
<proteinExistence type="predicted"/>
<keyword evidence="2" id="KW-1185">Reference proteome</keyword>
<gene>
    <name evidence="1" type="ORF">GD597_10515</name>
</gene>
<organism evidence="1 2">
    <name type="scientific">Limnovirga soli</name>
    <dbReference type="NCBI Taxonomy" id="2656915"/>
    <lineage>
        <taxon>Bacteria</taxon>
        <taxon>Pseudomonadati</taxon>
        <taxon>Bacteroidota</taxon>
        <taxon>Chitinophagia</taxon>
        <taxon>Chitinophagales</taxon>
        <taxon>Chitinophagaceae</taxon>
        <taxon>Limnovirga</taxon>
    </lineage>
</organism>
<comment type="caution">
    <text evidence="1">The sequence shown here is derived from an EMBL/GenBank/DDBJ whole genome shotgun (WGS) entry which is preliminary data.</text>
</comment>
<name>A0A8J8JRI1_9BACT</name>
<reference evidence="1" key="1">
    <citation type="submission" date="2019-10" db="EMBL/GenBank/DDBJ databases">
        <title>Draft genome sequence of Panacibacter sp. KCS-6.</title>
        <authorList>
            <person name="Yim K.J."/>
        </authorList>
    </citation>
    <scope>NUCLEOTIDE SEQUENCE</scope>
    <source>
        <strain evidence="1">KCS-6</strain>
    </source>
</reference>
<evidence type="ECO:0000313" key="2">
    <source>
        <dbReference type="Proteomes" id="UP000598971"/>
    </source>
</evidence>
<accession>A0A8J8JRI1</accession>
<evidence type="ECO:0000313" key="1">
    <source>
        <dbReference type="EMBL" id="NNV55892.1"/>
    </source>
</evidence>
<sequence>MTRRIVKPQPNEDGISFMKNPPLDWEQINKQEWKPWKLETEEGESISLKCPYGQPGHILWVRETFYAYGSWAIDKFGAKFSDKTLSFGDYKYADNPPVKVELKRGSLLGWYKRPSLFMPKAACRTWLEITNIKVERLQDISEDDAIAEGVIEYQDGTFKNYFKKKGLREQDGVECLLAKGSFQSLWHSINGQENWDKNPWVWVISFKEVTNSF</sequence>